<keyword evidence="8" id="KW-1185">Reference proteome</keyword>
<protein>
    <recommendedName>
        <fullName evidence="2">carbonic anhydrase</fullName>
        <ecNumber evidence="2">4.2.1.1</ecNumber>
    </recommendedName>
</protein>
<dbReference type="Gene3D" id="3.40.1050.10">
    <property type="entry name" value="Carbonic anhydrase"/>
    <property type="match status" value="1"/>
</dbReference>
<evidence type="ECO:0000256" key="1">
    <source>
        <dbReference type="ARBA" id="ARBA00006217"/>
    </source>
</evidence>
<evidence type="ECO:0000256" key="2">
    <source>
        <dbReference type="ARBA" id="ARBA00012925"/>
    </source>
</evidence>
<dbReference type="STRING" id="930146.SAMN05192533_102509"/>
<gene>
    <name evidence="7" type="ORF">SAMN05192533_102509</name>
</gene>
<dbReference type="EMBL" id="FOBW01000002">
    <property type="protein sequence ID" value="SEM40815.1"/>
    <property type="molecule type" value="Genomic_DNA"/>
</dbReference>
<keyword evidence="3 6" id="KW-0479">Metal-binding</keyword>
<evidence type="ECO:0000313" key="7">
    <source>
        <dbReference type="EMBL" id="SEM40815.1"/>
    </source>
</evidence>
<feature type="binding site" evidence="6">
    <location>
        <position position="38"/>
    </location>
    <ligand>
        <name>Zn(2+)</name>
        <dbReference type="ChEBI" id="CHEBI:29105"/>
    </ligand>
</feature>
<dbReference type="InterPro" id="IPR001765">
    <property type="entry name" value="Carbonic_anhydrase"/>
</dbReference>
<feature type="binding site" evidence="6">
    <location>
        <position position="96"/>
    </location>
    <ligand>
        <name>Zn(2+)</name>
        <dbReference type="ChEBI" id="CHEBI:29105"/>
    </ligand>
</feature>
<feature type="binding site" evidence="6">
    <location>
        <position position="99"/>
    </location>
    <ligand>
        <name>Zn(2+)</name>
        <dbReference type="ChEBI" id="CHEBI:29105"/>
    </ligand>
</feature>
<dbReference type="EC" id="4.2.1.1" evidence="2"/>
<dbReference type="SMART" id="SM00947">
    <property type="entry name" value="Pro_CA"/>
    <property type="match status" value="1"/>
</dbReference>
<accession>A0A1H7Y4H1</accession>
<feature type="binding site" evidence="6">
    <location>
        <position position="40"/>
    </location>
    <ligand>
        <name>Zn(2+)</name>
        <dbReference type="ChEBI" id="CHEBI:29105"/>
    </ligand>
</feature>
<dbReference type="PANTHER" id="PTHR43175:SF3">
    <property type="entry name" value="CARBON DISULFIDE HYDROLASE"/>
    <property type="match status" value="1"/>
</dbReference>
<comment type="cofactor">
    <cofactor evidence="6">
        <name>Zn(2+)</name>
        <dbReference type="ChEBI" id="CHEBI:29105"/>
    </cofactor>
    <text evidence="6">Binds 1 zinc ion per subunit.</text>
</comment>
<dbReference type="OrthoDB" id="9792260at2"/>
<evidence type="ECO:0000313" key="8">
    <source>
        <dbReference type="Proteomes" id="UP000198553"/>
    </source>
</evidence>
<dbReference type="RefSeq" id="WP_090741785.1">
    <property type="nucleotide sequence ID" value="NZ_FOBW01000002.1"/>
</dbReference>
<reference evidence="8" key="1">
    <citation type="submission" date="2016-10" db="EMBL/GenBank/DDBJ databases">
        <authorList>
            <person name="Varghese N."/>
            <person name="Submissions S."/>
        </authorList>
    </citation>
    <scope>NUCLEOTIDE SEQUENCE [LARGE SCALE GENOMIC DNA]</scope>
    <source>
        <strain evidence="8">B48,IBRC-M 10115,DSM 25386,CECT 8001</strain>
    </source>
</reference>
<comment type="similarity">
    <text evidence="1">Belongs to the beta-class carbonic anhydrase family.</text>
</comment>
<evidence type="ECO:0000256" key="3">
    <source>
        <dbReference type="ARBA" id="ARBA00022723"/>
    </source>
</evidence>
<proteinExistence type="inferred from homology"/>
<evidence type="ECO:0000256" key="5">
    <source>
        <dbReference type="ARBA" id="ARBA00048348"/>
    </source>
</evidence>
<dbReference type="GO" id="GO:0004089">
    <property type="term" value="F:carbonate dehydratase activity"/>
    <property type="evidence" value="ECO:0007669"/>
    <property type="project" value="UniProtKB-EC"/>
</dbReference>
<dbReference type="InterPro" id="IPR036874">
    <property type="entry name" value="Carbonic_anhydrase_sf"/>
</dbReference>
<dbReference type="AlphaFoldDB" id="A0A1H7Y4H1"/>
<dbReference type="SUPFAM" id="SSF53056">
    <property type="entry name" value="beta-carbonic anhydrase, cab"/>
    <property type="match status" value="1"/>
</dbReference>
<organism evidence="7 8">
    <name type="scientific">Mesobacillus persicus</name>
    <dbReference type="NCBI Taxonomy" id="930146"/>
    <lineage>
        <taxon>Bacteria</taxon>
        <taxon>Bacillati</taxon>
        <taxon>Bacillota</taxon>
        <taxon>Bacilli</taxon>
        <taxon>Bacillales</taxon>
        <taxon>Bacillaceae</taxon>
        <taxon>Mesobacillus</taxon>
    </lineage>
</organism>
<evidence type="ECO:0000256" key="4">
    <source>
        <dbReference type="ARBA" id="ARBA00022833"/>
    </source>
</evidence>
<name>A0A1H7Y4H1_9BACI</name>
<dbReference type="PANTHER" id="PTHR43175">
    <property type="entry name" value="CARBONIC ANHYDRASE"/>
    <property type="match status" value="1"/>
</dbReference>
<comment type="catalytic activity">
    <reaction evidence="5">
        <text>hydrogencarbonate + H(+) = CO2 + H2O</text>
        <dbReference type="Rhea" id="RHEA:10748"/>
        <dbReference type="ChEBI" id="CHEBI:15377"/>
        <dbReference type="ChEBI" id="CHEBI:15378"/>
        <dbReference type="ChEBI" id="CHEBI:16526"/>
        <dbReference type="ChEBI" id="CHEBI:17544"/>
        <dbReference type="EC" id="4.2.1.1"/>
    </reaction>
</comment>
<sequence>MRLLEDILSFNTSFVAEKKYEQFETGKFPIKKMVILTCMDTRLLELLPNALNVKNGDVKIVKNAGALVSHPFGSIMRSLLVAVYQLQAKEVLVIGHHDCGMSGMKPAGIMEEMRKRGIQEEVFETLTYSGIKVNDWLHGFENVNESVAHSVDVIRNHPLMAKDIPVHGLVIDPKTGKLDLVTSGYEV</sequence>
<dbReference type="Pfam" id="PF00484">
    <property type="entry name" value="Pro_CA"/>
    <property type="match status" value="1"/>
</dbReference>
<dbReference type="GO" id="GO:0008270">
    <property type="term" value="F:zinc ion binding"/>
    <property type="evidence" value="ECO:0007669"/>
    <property type="project" value="InterPro"/>
</dbReference>
<dbReference type="Proteomes" id="UP000198553">
    <property type="component" value="Unassembled WGS sequence"/>
</dbReference>
<dbReference type="CDD" id="cd03379">
    <property type="entry name" value="beta_CA_cladeD"/>
    <property type="match status" value="1"/>
</dbReference>
<evidence type="ECO:0000256" key="6">
    <source>
        <dbReference type="PIRSR" id="PIRSR601765-1"/>
    </source>
</evidence>
<keyword evidence="4 6" id="KW-0862">Zinc</keyword>